<sequence>MREYTGGIYYMSPKLEALLACLEEIKASQAEDACVALTDTEKYLAFLKSNTLSMETKPGTLIGEIKGTITEKALRSGKKMTQEQGPEVCGVPYISSATPIFEDGKLVGCLTILTANTKIENIRTVSSSLAATVEEMTATADQVAAASIHVNEQILTVSSESQFVTAEIEKIFKVLSFVNDMASQSHMLGLNAAIEAARAGEHGRGFSIVANEIRKMATQSKEASEEIQKQLKFIESSIQKMNVSIQSVSSESQNHAASIQELRAAFDHIAGTATELNDQIRK</sequence>
<reference evidence="4 5" key="1">
    <citation type="submission" date="2018-10" db="EMBL/GenBank/DDBJ databases">
        <title>Phylogenomics of Brevibacillus.</title>
        <authorList>
            <person name="Dunlap C."/>
        </authorList>
    </citation>
    <scope>NUCLEOTIDE SEQUENCE [LARGE SCALE GENOMIC DNA]</scope>
    <source>
        <strain evidence="4 5">JCM 15774</strain>
    </source>
</reference>
<evidence type="ECO:0000259" key="3">
    <source>
        <dbReference type="PROSITE" id="PS50111"/>
    </source>
</evidence>
<keyword evidence="1 2" id="KW-0807">Transducer</keyword>
<evidence type="ECO:0000256" key="1">
    <source>
        <dbReference type="ARBA" id="ARBA00023224"/>
    </source>
</evidence>
<accession>A0A3M8DKY5</accession>
<dbReference type="PANTHER" id="PTHR32089">
    <property type="entry name" value="METHYL-ACCEPTING CHEMOTAXIS PROTEIN MCPB"/>
    <property type="match status" value="1"/>
</dbReference>
<dbReference type="PANTHER" id="PTHR32089:SF112">
    <property type="entry name" value="LYSOZYME-LIKE PROTEIN-RELATED"/>
    <property type="match status" value="1"/>
</dbReference>
<dbReference type="SUPFAM" id="SSF58104">
    <property type="entry name" value="Methyl-accepting chemotaxis protein (MCP) signaling domain"/>
    <property type="match status" value="1"/>
</dbReference>
<proteinExistence type="predicted"/>
<dbReference type="Pfam" id="PF00015">
    <property type="entry name" value="MCPsignal"/>
    <property type="match status" value="1"/>
</dbReference>
<dbReference type="Gene3D" id="1.10.287.950">
    <property type="entry name" value="Methyl-accepting chemotaxis protein"/>
    <property type="match status" value="1"/>
</dbReference>
<name>A0A3M8DKY5_9BACL</name>
<evidence type="ECO:0000313" key="4">
    <source>
        <dbReference type="EMBL" id="RNB88075.1"/>
    </source>
</evidence>
<gene>
    <name evidence="4" type="ORF">EDM59_02805</name>
</gene>
<comment type="caution">
    <text evidence="4">The sequence shown here is derived from an EMBL/GenBank/DDBJ whole genome shotgun (WGS) entry which is preliminary data.</text>
</comment>
<dbReference type="Proteomes" id="UP000269573">
    <property type="component" value="Unassembled WGS sequence"/>
</dbReference>
<dbReference type="SMART" id="SM00283">
    <property type="entry name" value="MA"/>
    <property type="match status" value="1"/>
</dbReference>
<evidence type="ECO:0000256" key="2">
    <source>
        <dbReference type="PROSITE-ProRule" id="PRU00284"/>
    </source>
</evidence>
<dbReference type="PROSITE" id="PS50111">
    <property type="entry name" value="CHEMOTAXIS_TRANSDUC_2"/>
    <property type="match status" value="1"/>
</dbReference>
<dbReference type="EMBL" id="RHHU01000003">
    <property type="protein sequence ID" value="RNB88075.1"/>
    <property type="molecule type" value="Genomic_DNA"/>
</dbReference>
<evidence type="ECO:0000313" key="5">
    <source>
        <dbReference type="Proteomes" id="UP000269573"/>
    </source>
</evidence>
<feature type="domain" description="Methyl-accepting transducer" evidence="3">
    <location>
        <begin position="112"/>
        <end position="282"/>
    </location>
</feature>
<dbReference type="GO" id="GO:0016020">
    <property type="term" value="C:membrane"/>
    <property type="evidence" value="ECO:0007669"/>
    <property type="project" value="InterPro"/>
</dbReference>
<organism evidence="4 5">
    <name type="scientific">Brevibacillus nitrificans</name>
    <dbReference type="NCBI Taxonomy" id="651560"/>
    <lineage>
        <taxon>Bacteria</taxon>
        <taxon>Bacillati</taxon>
        <taxon>Bacillota</taxon>
        <taxon>Bacilli</taxon>
        <taxon>Bacillales</taxon>
        <taxon>Paenibacillaceae</taxon>
        <taxon>Brevibacillus</taxon>
    </lineage>
</organism>
<keyword evidence="5" id="KW-1185">Reference proteome</keyword>
<dbReference type="AlphaFoldDB" id="A0A3M8DKY5"/>
<dbReference type="GO" id="GO:0007165">
    <property type="term" value="P:signal transduction"/>
    <property type="evidence" value="ECO:0007669"/>
    <property type="project" value="UniProtKB-KW"/>
</dbReference>
<dbReference type="InterPro" id="IPR004089">
    <property type="entry name" value="MCPsignal_dom"/>
</dbReference>
<protein>
    <submittedName>
        <fullName evidence="4">Chemotaxis protein</fullName>
    </submittedName>
</protein>